<dbReference type="Pfam" id="PF07859">
    <property type="entry name" value="Abhydrolase_3"/>
    <property type="match status" value="1"/>
</dbReference>
<gene>
    <name evidence="4" type="ORF">DW885_03480</name>
    <name evidence="3" type="ORF">DWV67_06895</name>
</gene>
<dbReference type="PANTHER" id="PTHR48081:SF8">
    <property type="entry name" value="ALPHA_BETA HYDROLASE FOLD-3 DOMAIN-CONTAINING PROTEIN-RELATED"/>
    <property type="match status" value="1"/>
</dbReference>
<evidence type="ECO:0000313" key="3">
    <source>
        <dbReference type="EMBL" id="RGW53966.1"/>
    </source>
</evidence>
<name>A0A395XLC4_9FIRM</name>
<dbReference type="PANTHER" id="PTHR48081">
    <property type="entry name" value="AB HYDROLASE SUPERFAMILY PROTEIN C4A8.06C"/>
    <property type="match status" value="1"/>
</dbReference>
<reference evidence="5 6" key="1">
    <citation type="submission" date="2018-08" db="EMBL/GenBank/DDBJ databases">
        <title>A genome reference for cultivated species of the human gut microbiota.</title>
        <authorList>
            <person name="Zou Y."/>
            <person name="Xue W."/>
            <person name="Luo G."/>
        </authorList>
    </citation>
    <scope>NUCLEOTIDE SEQUENCE [LARGE SCALE GENOMIC DNA]</scope>
    <source>
        <strain evidence="3 5">AF12-11</strain>
        <strain evidence="4 6">AM40-15AC</strain>
    </source>
</reference>
<dbReference type="InterPro" id="IPR050300">
    <property type="entry name" value="GDXG_lipolytic_enzyme"/>
</dbReference>
<dbReference type="InterPro" id="IPR029058">
    <property type="entry name" value="AB_hydrolase_fold"/>
</dbReference>
<dbReference type="Proteomes" id="UP000284883">
    <property type="component" value="Unassembled WGS sequence"/>
</dbReference>
<dbReference type="Gene3D" id="3.40.50.1820">
    <property type="entry name" value="alpha/beta hydrolase"/>
    <property type="match status" value="1"/>
</dbReference>
<dbReference type="EMBL" id="QSAJ01000013">
    <property type="protein sequence ID" value="RGW53966.1"/>
    <property type="molecule type" value="Genomic_DNA"/>
</dbReference>
<evidence type="ECO:0000256" key="1">
    <source>
        <dbReference type="ARBA" id="ARBA00022801"/>
    </source>
</evidence>
<sequence>MAINHSMKKILKALSFDGIEVEAARHLASLKAIDPMKIFHKTIDYKIYNGDYEVPVRIYLPREKVPEDLPVFLFFHGGGWVTDCIDNYERICARLASATEHIVVSVEYRLAPEHPFPTGFMDCYAVAKAIYTNRFILNVNPQRITLIGDSAGGNLVAAVSLKARDDGIFKPQRQILIYPAVNNDYSDASRFQSVKDCGSDYLLTAGKMRDYIDFYAAREEDKKNKYFSPLMETDYRNQPDTLILTAEFDPLRDEGEEYGKRLKEAGNYVEVHRIKDALHGYFALGIRYFHVQESFELINQFLSRRE</sequence>
<feature type="domain" description="Alpha/beta hydrolase fold-3" evidence="2">
    <location>
        <begin position="73"/>
        <end position="282"/>
    </location>
</feature>
<dbReference type="SUPFAM" id="SSF53474">
    <property type="entry name" value="alpha/beta-Hydrolases"/>
    <property type="match status" value="1"/>
</dbReference>
<dbReference type="AlphaFoldDB" id="A0A395XLC4"/>
<accession>A0A395XLC4</accession>
<protein>
    <submittedName>
        <fullName evidence="3">Alpha/beta hydrolase</fullName>
    </submittedName>
</protein>
<dbReference type="EMBL" id="QSGQ01000001">
    <property type="protein sequence ID" value="RHB43086.1"/>
    <property type="molecule type" value="Genomic_DNA"/>
</dbReference>
<keyword evidence="1 3" id="KW-0378">Hydrolase</keyword>
<dbReference type="RefSeq" id="WP_118000508.1">
    <property type="nucleotide sequence ID" value="NZ_QSGQ01000001.1"/>
</dbReference>
<organism evidence="3 5">
    <name type="scientific">Dorea formicigenerans</name>
    <dbReference type="NCBI Taxonomy" id="39486"/>
    <lineage>
        <taxon>Bacteria</taxon>
        <taxon>Bacillati</taxon>
        <taxon>Bacillota</taxon>
        <taxon>Clostridia</taxon>
        <taxon>Lachnospirales</taxon>
        <taxon>Lachnospiraceae</taxon>
        <taxon>Dorea</taxon>
    </lineage>
</organism>
<evidence type="ECO:0000313" key="5">
    <source>
        <dbReference type="Proteomes" id="UP000266376"/>
    </source>
</evidence>
<comment type="caution">
    <text evidence="3">The sequence shown here is derived from an EMBL/GenBank/DDBJ whole genome shotgun (WGS) entry which is preliminary data.</text>
</comment>
<dbReference type="Proteomes" id="UP000266376">
    <property type="component" value="Unassembled WGS sequence"/>
</dbReference>
<evidence type="ECO:0000259" key="2">
    <source>
        <dbReference type="Pfam" id="PF07859"/>
    </source>
</evidence>
<evidence type="ECO:0000313" key="4">
    <source>
        <dbReference type="EMBL" id="RHB43086.1"/>
    </source>
</evidence>
<dbReference type="InterPro" id="IPR013094">
    <property type="entry name" value="AB_hydrolase_3"/>
</dbReference>
<evidence type="ECO:0000313" key="6">
    <source>
        <dbReference type="Proteomes" id="UP000284883"/>
    </source>
</evidence>
<proteinExistence type="predicted"/>
<dbReference type="GO" id="GO:0016787">
    <property type="term" value="F:hydrolase activity"/>
    <property type="evidence" value="ECO:0007669"/>
    <property type="project" value="UniProtKB-KW"/>
</dbReference>